<dbReference type="SMART" id="SM00312">
    <property type="entry name" value="PX"/>
    <property type="match status" value="1"/>
</dbReference>
<comment type="caution">
    <text evidence="4">The sequence shown here is derived from an EMBL/GenBank/DDBJ whole genome shotgun (WGS) entry which is preliminary data.</text>
</comment>
<organism evidence="4 6">
    <name type="scientific">Didymodactylos carnosus</name>
    <dbReference type="NCBI Taxonomy" id="1234261"/>
    <lineage>
        <taxon>Eukaryota</taxon>
        <taxon>Metazoa</taxon>
        <taxon>Spiralia</taxon>
        <taxon>Gnathifera</taxon>
        <taxon>Rotifera</taxon>
        <taxon>Eurotatoria</taxon>
        <taxon>Bdelloidea</taxon>
        <taxon>Philodinida</taxon>
        <taxon>Philodinidae</taxon>
        <taxon>Didymodactylos</taxon>
    </lineage>
</organism>
<dbReference type="GO" id="GO:0006886">
    <property type="term" value="P:intracellular protein transport"/>
    <property type="evidence" value="ECO:0007669"/>
    <property type="project" value="TreeGrafter"/>
</dbReference>
<dbReference type="Pfam" id="PF00787">
    <property type="entry name" value="PX"/>
    <property type="match status" value="1"/>
</dbReference>
<accession>A0A814DYT1</accession>
<reference evidence="4" key="1">
    <citation type="submission" date="2021-02" db="EMBL/GenBank/DDBJ databases">
        <authorList>
            <person name="Nowell W R."/>
        </authorList>
    </citation>
    <scope>NUCLEOTIDE SEQUENCE</scope>
</reference>
<dbReference type="InterPro" id="IPR001478">
    <property type="entry name" value="PDZ"/>
</dbReference>
<feature type="domain" description="PX" evidence="3">
    <location>
        <begin position="150"/>
        <end position="286"/>
    </location>
</feature>
<evidence type="ECO:0000313" key="5">
    <source>
        <dbReference type="EMBL" id="CAF3736289.1"/>
    </source>
</evidence>
<evidence type="ECO:0000256" key="1">
    <source>
        <dbReference type="SAM" id="MobiDB-lite"/>
    </source>
</evidence>
<dbReference type="InterPro" id="IPR036034">
    <property type="entry name" value="PDZ_sf"/>
</dbReference>
<dbReference type="OrthoDB" id="10036828at2759"/>
<dbReference type="GO" id="GO:0005769">
    <property type="term" value="C:early endosome"/>
    <property type="evidence" value="ECO:0007669"/>
    <property type="project" value="TreeGrafter"/>
</dbReference>
<dbReference type="GO" id="GO:0035091">
    <property type="term" value="F:phosphatidylinositol binding"/>
    <property type="evidence" value="ECO:0007669"/>
    <property type="project" value="InterPro"/>
</dbReference>
<feature type="compositionally biased region" description="Polar residues" evidence="1">
    <location>
        <begin position="14"/>
        <end position="37"/>
    </location>
</feature>
<proteinExistence type="predicted"/>
<evidence type="ECO:0000313" key="4">
    <source>
        <dbReference type="EMBL" id="CAF0961943.1"/>
    </source>
</evidence>
<dbReference type="PANTHER" id="PTHR12431:SF19">
    <property type="entry name" value="SORTING NEXIN-27"/>
    <property type="match status" value="1"/>
</dbReference>
<dbReference type="Proteomes" id="UP000681722">
    <property type="component" value="Unassembled WGS sequence"/>
</dbReference>
<dbReference type="InterPro" id="IPR036871">
    <property type="entry name" value="PX_dom_sf"/>
</dbReference>
<dbReference type="SUPFAM" id="SSF64268">
    <property type="entry name" value="PX domain"/>
    <property type="match status" value="1"/>
</dbReference>
<keyword evidence="6" id="KW-1185">Reference proteome</keyword>
<dbReference type="EMBL" id="CAJNOQ010002503">
    <property type="protein sequence ID" value="CAF0961943.1"/>
    <property type="molecule type" value="Genomic_DNA"/>
</dbReference>
<dbReference type="AlphaFoldDB" id="A0A814DYT1"/>
<dbReference type="SMART" id="SM00228">
    <property type="entry name" value="PDZ"/>
    <property type="match status" value="1"/>
</dbReference>
<evidence type="ECO:0000259" key="3">
    <source>
        <dbReference type="PROSITE" id="PS50195"/>
    </source>
</evidence>
<evidence type="ECO:0000313" key="6">
    <source>
        <dbReference type="Proteomes" id="UP000663829"/>
    </source>
</evidence>
<feature type="domain" description="PDZ" evidence="2">
    <location>
        <begin position="45"/>
        <end position="138"/>
    </location>
</feature>
<dbReference type="EMBL" id="CAJOBC010002502">
    <property type="protein sequence ID" value="CAF3736289.1"/>
    <property type="molecule type" value="Genomic_DNA"/>
</dbReference>
<dbReference type="PROSITE" id="PS50106">
    <property type="entry name" value="PDZ"/>
    <property type="match status" value="1"/>
</dbReference>
<dbReference type="Pfam" id="PF00595">
    <property type="entry name" value="PDZ"/>
    <property type="match status" value="1"/>
</dbReference>
<evidence type="ECO:0000259" key="2">
    <source>
        <dbReference type="PROSITE" id="PS50106"/>
    </source>
</evidence>
<feature type="region of interest" description="Disordered" evidence="1">
    <location>
        <begin position="1"/>
        <end position="37"/>
    </location>
</feature>
<sequence>MDTIKSSDNEQNVRSHGLQTSRKSIASTSSLPTGQTKSIVTSPRTIIVRKKDSGFGFNVRGQVCEGGSVKSIGGTLYGPLQHVSAVADKGSAEKAGLSVGDKILEVNGVDVEGFAHKQVVDLIKKSGDQLTLVVIASTSEELHTNIISGDDSSGSSNDYSERRSLAITIPDYSILETRDEKYCVFNIHIAGRHLCSRRYREFASLHNNLKNDFSDFNFPPLPKKWPFKLSEQQLDARRRGLEVYIEKKRKLRSNEYPHQIYVQNCCTSNTTCLSLRKFVFSPSAEIVLLNYALTREFLYRQAIDEINRSNNDEVIEHRSTLKNLPQNDFIKFVQKMDDYNSITFPLCPCSSRQQNACVIMKINYQKLLLFPCDTDGKIEQNQLAEFQWNEIMNYYTVDHQQRTFDNKEKNIFLFEYKRSSMKTNKTVRLFTFYSLYMYDCFERIFNELNLVKPIIKNTDKELLHVGDDEHV</sequence>
<feature type="compositionally biased region" description="Basic and acidic residues" evidence="1">
    <location>
        <begin position="1"/>
        <end position="13"/>
    </location>
</feature>
<dbReference type="Gene3D" id="2.30.42.10">
    <property type="match status" value="1"/>
</dbReference>
<dbReference type="InterPro" id="IPR001683">
    <property type="entry name" value="PX_dom"/>
</dbReference>
<name>A0A814DYT1_9BILA</name>
<gene>
    <name evidence="4" type="ORF">GPM918_LOCUS11801</name>
    <name evidence="5" type="ORF">SRO942_LOCUS11797</name>
</gene>
<dbReference type="Proteomes" id="UP000663829">
    <property type="component" value="Unassembled WGS sequence"/>
</dbReference>
<dbReference type="PROSITE" id="PS50195">
    <property type="entry name" value="PX"/>
    <property type="match status" value="1"/>
</dbReference>
<dbReference type="SUPFAM" id="SSF50156">
    <property type="entry name" value="PDZ domain-like"/>
    <property type="match status" value="1"/>
</dbReference>
<dbReference type="Gene3D" id="3.30.1520.10">
    <property type="entry name" value="Phox-like domain"/>
    <property type="match status" value="1"/>
</dbReference>
<dbReference type="GO" id="GO:0032456">
    <property type="term" value="P:endocytic recycling"/>
    <property type="evidence" value="ECO:0007669"/>
    <property type="project" value="TreeGrafter"/>
</dbReference>
<protein>
    <submittedName>
        <fullName evidence="4">Uncharacterized protein</fullName>
    </submittedName>
</protein>
<dbReference type="PANTHER" id="PTHR12431">
    <property type="entry name" value="SORTING NEXIN 17 AND 27"/>
    <property type="match status" value="1"/>
</dbReference>